<dbReference type="PANTHER" id="PTHR43304">
    <property type="entry name" value="PHYTOCHROME-LIKE PROTEIN CPH1"/>
    <property type="match status" value="1"/>
</dbReference>
<keyword evidence="7" id="KW-0472">Membrane</keyword>
<dbReference type="SMART" id="SM00091">
    <property type="entry name" value="PAS"/>
    <property type="match status" value="1"/>
</dbReference>
<dbReference type="InterPro" id="IPR003594">
    <property type="entry name" value="HATPase_dom"/>
</dbReference>
<feature type="domain" description="PAS" evidence="9">
    <location>
        <begin position="127"/>
        <end position="198"/>
    </location>
</feature>
<dbReference type="InterPro" id="IPR035965">
    <property type="entry name" value="PAS-like_dom_sf"/>
</dbReference>
<dbReference type="PROSITE" id="PS50112">
    <property type="entry name" value="PAS"/>
    <property type="match status" value="1"/>
</dbReference>
<dbReference type="InterPro" id="IPR004358">
    <property type="entry name" value="Sig_transdc_His_kin-like_C"/>
</dbReference>
<dbReference type="PROSITE" id="PS50113">
    <property type="entry name" value="PAC"/>
    <property type="match status" value="1"/>
</dbReference>
<dbReference type="InterPro" id="IPR005467">
    <property type="entry name" value="His_kinase_dom"/>
</dbReference>
<evidence type="ECO:0000313" key="12">
    <source>
        <dbReference type="Proteomes" id="UP001273768"/>
    </source>
</evidence>
<feature type="domain" description="Histidine kinase" evidence="8">
    <location>
        <begin position="266"/>
        <end position="470"/>
    </location>
</feature>
<dbReference type="CDD" id="cd00075">
    <property type="entry name" value="HATPase"/>
    <property type="match status" value="1"/>
</dbReference>
<evidence type="ECO:0000256" key="5">
    <source>
        <dbReference type="ARBA" id="ARBA00022777"/>
    </source>
</evidence>
<dbReference type="Gene3D" id="3.30.565.10">
    <property type="entry name" value="Histidine kinase-like ATPase, C-terminal domain"/>
    <property type="match status" value="1"/>
</dbReference>
<evidence type="ECO:0000256" key="1">
    <source>
        <dbReference type="ARBA" id="ARBA00000085"/>
    </source>
</evidence>
<feature type="transmembrane region" description="Helical" evidence="7">
    <location>
        <begin position="70"/>
        <end position="88"/>
    </location>
</feature>
<dbReference type="InterPro" id="IPR052162">
    <property type="entry name" value="Sensor_kinase/Photoreceptor"/>
</dbReference>
<feature type="transmembrane region" description="Helical" evidence="7">
    <location>
        <begin position="94"/>
        <end position="113"/>
    </location>
</feature>
<dbReference type="InterPro" id="IPR000700">
    <property type="entry name" value="PAS-assoc_C"/>
</dbReference>
<dbReference type="Pfam" id="PF02518">
    <property type="entry name" value="HATPase_c"/>
    <property type="match status" value="1"/>
</dbReference>
<feature type="transmembrane region" description="Helical" evidence="7">
    <location>
        <begin position="134"/>
        <end position="151"/>
    </location>
</feature>
<dbReference type="InterPro" id="IPR013656">
    <property type="entry name" value="PAS_4"/>
</dbReference>
<dbReference type="Gene3D" id="3.30.450.20">
    <property type="entry name" value="PAS domain"/>
    <property type="match status" value="1"/>
</dbReference>
<dbReference type="SUPFAM" id="SSF55874">
    <property type="entry name" value="ATPase domain of HSP90 chaperone/DNA topoisomerase II/histidine kinase"/>
    <property type="match status" value="1"/>
</dbReference>
<dbReference type="SUPFAM" id="SSF55785">
    <property type="entry name" value="PYP-like sensor domain (PAS domain)"/>
    <property type="match status" value="1"/>
</dbReference>
<protein>
    <recommendedName>
        <fullName evidence="2">histidine kinase</fullName>
        <ecNumber evidence="2">2.7.13.3</ecNumber>
    </recommendedName>
</protein>
<keyword evidence="7" id="KW-1133">Transmembrane helix</keyword>
<dbReference type="Pfam" id="PF08448">
    <property type="entry name" value="PAS_4"/>
    <property type="match status" value="1"/>
</dbReference>
<name>A0ABU3Z1I7_9EURY</name>
<evidence type="ECO:0000256" key="3">
    <source>
        <dbReference type="ARBA" id="ARBA00022553"/>
    </source>
</evidence>
<proteinExistence type="predicted"/>
<evidence type="ECO:0000256" key="6">
    <source>
        <dbReference type="SAM" id="MobiDB-lite"/>
    </source>
</evidence>
<keyword evidence="7" id="KW-0812">Transmembrane</keyword>
<feature type="transmembrane region" description="Helical" evidence="7">
    <location>
        <begin position="20"/>
        <end position="40"/>
    </location>
</feature>
<dbReference type="CDD" id="cd00130">
    <property type="entry name" value="PAS"/>
    <property type="match status" value="1"/>
</dbReference>
<keyword evidence="4" id="KW-0808">Transferase</keyword>
<evidence type="ECO:0000256" key="7">
    <source>
        <dbReference type="SAM" id="Phobius"/>
    </source>
</evidence>
<evidence type="ECO:0000259" key="10">
    <source>
        <dbReference type="PROSITE" id="PS50113"/>
    </source>
</evidence>
<accession>A0ABU3Z1I7</accession>
<gene>
    <name evidence="11" type="ORF">HL657_05745</name>
</gene>
<evidence type="ECO:0000259" key="8">
    <source>
        <dbReference type="PROSITE" id="PS50109"/>
    </source>
</evidence>
<keyword evidence="3" id="KW-0597">Phosphoprotein</keyword>
<keyword evidence="12" id="KW-1185">Reference proteome</keyword>
<dbReference type="InterPro" id="IPR000014">
    <property type="entry name" value="PAS"/>
</dbReference>
<comment type="catalytic activity">
    <reaction evidence="1">
        <text>ATP + protein L-histidine = ADP + protein N-phospho-L-histidine.</text>
        <dbReference type="EC" id="2.7.13.3"/>
    </reaction>
</comment>
<feature type="region of interest" description="Disordered" evidence="6">
    <location>
        <begin position="473"/>
        <end position="492"/>
    </location>
</feature>
<evidence type="ECO:0000256" key="4">
    <source>
        <dbReference type="ARBA" id="ARBA00022679"/>
    </source>
</evidence>
<dbReference type="PANTHER" id="PTHR43304:SF1">
    <property type="entry name" value="PAC DOMAIN-CONTAINING PROTEIN"/>
    <property type="match status" value="1"/>
</dbReference>
<reference evidence="11 12" key="1">
    <citation type="submission" date="2020-05" db="EMBL/GenBank/DDBJ databases">
        <title>Isolation and characterization of methanoarchaea from a cold seep at offshore SW Taiwan.</title>
        <authorList>
            <person name="Chen Y.-W."/>
            <person name="Chen S.-C."/>
            <person name="Lai M.-C."/>
        </authorList>
    </citation>
    <scope>NUCLEOTIDE SEQUENCE [LARGE SCALE GENOMIC DNA]</scope>
    <source>
        <strain evidence="11 12">YWC-01</strain>
    </source>
</reference>
<keyword evidence="5" id="KW-0418">Kinase</keyword>
<dbReference type="NCBIfam" id="TIGR00229">
    <property type="entry name" value="sensory_box"/>
    <property type="match status" value="1"/>
</dbReference>
<organism evidence="11 12">
    <name type="scientific">Methanoculleus nereidis</name>
    <dbReference type="NCBI Taxonomy" id="2735141"/>
    <lineage>
        <taxon>Archaea</taxon>
        <taxon>Methanobacteriati</taxon>
        <taxon>Methanobacteriota</taxon>
        <taxon>Stenosarchaea group</taxon>
        <taxon>Methanomicrobia</taxon>
        <taxon>Methanomicrobiales</taxon>
        <taxon>Methanomicrobiaceae</taxon>
        <taxon>Methanoculleus</taxon>
    </lineage>
</organism>
<dbReference type="EMBL" id="JABFFQ010000003">
    <property type="protein sequence ID" value="MDV4342682.1"/>
    <property type="molecule type" value="Genomic_DNA"/>
</dbReference>
<dbReference type="PROSITE" id="PS50109">
    <property type="entry name" value="HIS_KIN"/>
    <property type="match status" value="1"/>
</dbReference>
<dbReference type="SMART" id="SM00387">
    <property type="entry name" value="HATPase_c"/>
    <property type="match status" value="1"/>
</dbReference>
<sequence>MEIIYIGSRGGHPVTTLTEYQRVTIVIALLAISVFLTYYFHTVLMLGTVFSHFFYIPIILTALWWEKRSILVAIFLGGLVVVSSFLYRPDILTLNDYGRALMFVVIAFVVASLSEQLKRREQEVKKQRDLVQRYLDVAAVLLVVIDANHTIRLINRRGCELLGYREEELIGKDWFATVVPEASRKTRRQDFDAAIANNAAFPGRRESPVVTRSGDELILAWQDTVLTGDDGQPGAVIGSGADITDRIMAEEALRAAHDEANLYLDIMAHDINNANAVSLGYADLLVDMLEGKEREMIRKLRGGISRSIEIIQNVSTIRRLHSHETTAKPVDLDAIIRAEIAHHPDARIVYDGKPVGVMADDLLSEVFANLIGNSIKFGDPGVEISVRVKKGDETVRVSVEDTGPGVPDAVKPILFTRFARGTSSRSGKGLGLYITRTLIERYGGRVWVEDRVPGRPEEGAAFRFTLFRSNRAREPPAPSAPAAPDRLIIARP</sequence>
<evidence type="ECO:0000256" key="2">
    <source>
        <dbReference type="ARBA" id="ARBA00012438"/>
    </source>
</evidence>
<dbReference type="EC" id="2.7.13.3" evidence="2"/>
<evidence type="ECO:0000259" key="9">
    <source>
        <dbReference type="PROSITE" id="PS50112"/>
    </source>
</evidence>
<feature type="transmembrane region" description="Helical" evidence="7">
    <location>
        <begin position="46"/>
        <end position="65"/>
    </location>
</feature>
<comment type="caution">
    <text evidence="11">The sequence shown here is derived from an EMBL/GenBank/DDBJ whole genome shotgun (WGS) entry which is preliminary data.</text>
</comment>
<dbReference type="InterPro" id="IPR036890">
    <property type="entry name" value="HATPase_C_sf"/>
</dbReference>
<feature type="domain" description="PAC" evidence="10">
    <location>
        <begin position="203"/>
        <end position="255"/>
    </location>
</feature>
<evidence type="ECO:0000313" key="11">
    <source>
        <dbReference type="EMBL" id="MDV4342682.1"/>
    </source>
</evidence>
<dbReference type="PRINTS" id="PR00344">
    <property type="entry name" value="BCTRLSENSOR"/>
</dbReference>
<dbReference type="Proteomes" id="UP001273768">
    <property type="component" value="Unassembled WGS sequence"/>
</dbReference>